<gene>
    <name evidence="7" type="ORF">COT52_03165</name>
</gene>
<feature type="domain" description="Alpha-D-phosphohexomutase alpha/beta/alpha" evidence="5">
    <location>
        <begin position="15"/>
        <end position="141"/>
    </location>
</feature>
<dbReference type="AlphaFoldDB" id="A0A2H0X6U3"/>
<comment type="similarity">
    <text evidence="2 4">Belongs to the phosphohexose mutase family.</text>
</comment>
<keyword evidence="3" id="KW-0597">Phosphoprotein</keyword>
<dbReference type="EMBL" id="PEYW01000047">
    <property type="protein sequence ID" value="PIS20555.1"/>
    <property type="molecule type" value="Genomic_DNA"/>
</dbReference>
<evidence type="ECO:0000259" key="6">
    <source>
        <dbReference type="Pfam" id="PF02879"/>
    </source>
</evidence>
<dbReference type="Pfam" id="PF02878">
    <property type="entry name" value="PGM_PMM_I"/>
    <property type="match status" value="1"/>
</dbReference>
<dbReference type="GO" id="GO:0000287">
    <property type="term" value="F:magnesium ion binding"/>
    <property type="evidence" value="ECO:0007669"/>
    <property type="project" value="InterPro"/>
</dbReference>
<reference evidence="8" key="1">
    <citation type="submission" date="2017-09" db="EMBL/GenBank/DDBJ databases">
        <title>Depth-based differentiation of microbial function through sediment-hosted aquifers and enrichment of novel symbionts in the deep terrestrial subsurface.</title>
        <authorList>
            <person name="Probst A.J."/>
            <person name="Ladd B."/>
            <person name="Jarett J.K."/>
            <person name="Geller-Mcgrath D.E."/>
            <person name="Sieber C.M.K."/>
            <person name="Emerson J.B."/>
            <person name="Anantharaman K."/>
            <person name="Thomas B.C."/>
            <person name="Malmstrom R."/>
            <person name="Stieglmeier M."/>
            <person name="Klingl A."/>
            <person name="Woyke T."/>
            <person name="Ryan C.M."/>
            <person name="Banfield J.F."/>
        </authorList>
    </citation>
    <scope>NUCLEOTIDE SEQUENCE [LARGE SCALE GENOMIC DNA]</scope>
</reference>
<evidence type="ECO:0000256" key="3">
    <source>
        <dbReference type="ARBA" id="ARBA00022553"/>
    </source>
</evidence>
<dbReference type="GO" id="GO:0005975">
    <property type="term" value="P:carbohydrate metabolic process"/>
    <property type="evidence" value="ECO:0007669"/>
    <property type="project" value="InterPro"/>
</dbReference>
<evidence type="ECO:0000259" key="5">
    <source>
        <dbReference type="Pfam" id="PF02878"/>
    </source>
</evidence>
<keyword evidence="4" id="KW-0460">Magnesium</keyword>
<dbReference type="Proteomes" id="UP000231414">
    <property type="component" value="Unassembled WGS sequence"/>
</dbReference>
<proteinExistence type="inferred from homology"/>
<evidence type="ECO:0000256" key="4">
    <source>
        <dbReference type="RuleBase" id="RU004326"/>
    </source>
</evidence>
<evidence type="ECO:0000256" key="2">
    <source>
        <dbReference type="ARBA" id="ARBA00010231"/>
    </source>
</evidence>
<dbReference type="PANTHER" id="PTHR42946:SF1">
    <property type="entry name" value="PHOSPHOGLUCOMUTASE (ALPHA-D-GLUCOSE-1,6-BISPHOSPHATE-DEPENDENT)"/>
    <property type="match status" value="1"/>
</dbReference>
<dbReference type="InterPro" id="IPR050060">
    <property type="entry name" value="Phosphoglucosamine_mutase"/>
</dbReference>
<dbReference type="InterPro" id="IPR005845">
    <property type="entry name" value="A-D-PHexomutase_a/b/a-II"/>
</dbReference>
<comment type="caution">
    <text evidence="7">The sequence shown here is derived from an EMBL/GenBank/DDBJ whole genome shotgun (WGS) entry which is preliminary data.</text>
</comment>
<feature type="domain" description="Alpha-D-phosphohexomutase alpha/beta/alpha" evidence="6">
    <location>
        <begin position="177"/>
        <end position="273"/>
    </location>
</feature>
<organism evidence="7 8">
    <name type="scientific">candidate division WWE3 bacterium CG08_land_8_20_14_0_20_43_13</name>
    <dbReference type="NCBI Taxonomy" id="1975087"/>
    <lineage>
        <taxon>Bacteria</taxon>
        <taxon>Katanobacteria</taxon>
    </lineage>
</organism>
<feature type="non-terminal residue" evidence="7">
    <location>
        <position position="316"/>
    </location>
</feature>
<protein>
    <submittedName>
        <fullName evidence="7">Phosphomannomutase</fullName>
    </submittedName>
</protein>
<accession>A0A2H0X6U3</accession>
<evidence type="ECO:0000313" key="8">
    <source>
        <dbReference type="Proteomes" id="UP000231414"/>
    </source>
</evidence>
<dbReference type="InterPro" id="IPR005844">
    <property type="entry name" value="A-D-PHexomutase_a/b/a-I"/>
</dbReference>
<evidence type="ECO:0000256" key="1">
    <source>
        <dbReference type="ARBA" id="ARBA00001946"/>
    </source>
</evidence>
<dbReference type="GO" id="GO:0004615">
    <property type="term" value="F:phosphomannomutase activity"/>
    <property type="evidence" value="ECO:0007669"/>
    <property type="project" value="TreeGrafter"/>
</dbReference>
<dbReference type="Gene3D" id="3.40.120.10">
    <property type="entry name" value="Alpha-D-Glucose-1,6-Bisphosphate, subunit A, domain 3"/>
    <property type="match status" value="3"/>
</dbReference>
<evidence type="ECO:0000313" key="7">
    <source>
        <dbReference type="EMBL" id="PIS20555.1"/>
    </source>
</evidence>
<name>A0A2H0X6U3_UNCKA</name>
<keyword evidence="4" id="KW-0479">Metal-binding</keyword>
<dbReference type="Pfam" id="PF02879">
    <property type="entry name" value="PGM_PMM_II"/>
    <property type="match status" value="1"/>
</dbReference>
<dbReference type="InterPro" id="IPR016066">
    <property type="entry name" value="A-D-PHexomutase_CS"/>
</dbReference>
<dbReference type="SUPFAM" id="SSF53738">
    <property type="entry name" value="Phosphoglucomutase, first 3 domains"/>
    <property type="match status" value="2"/>
</dbReference>
<dbReference type="PROSITE" id="PS00710">
    <property type="entry name" value="PGM_PMM"/>
    <property type="match status" value="1"/>
</dbReference>
<sequence>MQFLAPCYNSSMPLKFGTSGLRGYNQDLTDWQCYLFTSAYLQYLKQTGLTKSQVAVAGDFRPSTPRIIRAVKEAITDFGYDFFYGGILPTPAISLFGFTNQIPSIMVTGSHIPYDQNGIKFNLPAGEILKKDEQAITQIQQQLFKSNTQIKKFNQDFSGKYQPQLTDQPITEAKDLYIYRCLEFFPANCLANTKIVFYQHSSAAREIIPHILEQLGAEVILAEFSHDFVPIDTEAVKPEDAAKAAKWQIQYQPNAIMSTDGDGDRPLLFNERGEFVRRDLLGIITADFLRADSVVTTISCNSALERCGKFKDTRRT</sequence>
<dbReference type="PANTHER" id="PTHR42946">
    <property type="entry name" value="PHOSPHOHEXOSE MUTASE"/>
    <property type="match status" value="1"/>
</dbReference>
<dbReference type="InterPro" id="IPR016055">
    <property type="entry name" value="A-D-PHexomutase_a/b/a-I/II/III"/>
</dbReference>
<comment type="cofactor">
    <cofactor evidence="1">
        <name>Mg(2+)</name>
        <dbReference type="ChEBI" id="CHEBI:18420"/>
    </cofactor>
</comment>